<proteinExistence type="predicted"/>
<accession>A0A8T0JIG0</accession>
<comment type="caution">
    <text evidence="1">The sequence shown here is derived from an EMBL/GenBank/DDBJ whole genome shotgun (WGS) entry which is preliminary data.</text>
</comment>
<reference evidence="1 2" key="1">
    <citation type="submission" date="2020-05" db="EMBL/GenBank/DDBJ databases">
        <title>Vigna angularis (adzuki bean) Var. LongXiaoDou No. 4 denovo assembly.</title>
        <authorList>
            <person name="Xiang H."/>
        </authorList>
    </citation>
    <scope>NUCLEOTIDE SEQUENCE [LARGE SCALE GENOMIC DNA]</scope>
    <source>
        <tissue evidence="1">Leaf</tissue>
    </source>
</reference>
<evidence type="ECO:0000313" key="2">
    <source>
        <dbReference type="Proteomes" id="UP000743370"/>
    </source>
</evidence>
<gene>
    <name evidence="1" type="ORF">HKW66_Vig0205230</name>
</gene>
<protein>
    <submittedName>
        <fullName evidence="1">Uncharacterized protein</fullName>
    </submittedName>
</protein>
<organism evidence="1 2">
    <name type="scientific">Phaseolus angularis</name>
    <name type="common">Azuki bean</name>
    <name type="synonym">Vigna angularis</name>
    <dbReference type="NCBI Taxonomy" id="3914"/>
    <lineage>
        <taxon>Eukaryota</taxon>
        <taxon>Viridiplantae</taxon>
        <taxon>Streptophyta</taxon>
        <taxon>Embryophyta</taxon>
        <taxon>Tracheophyta</taxon>
        <taxon>Spermatophyta</taxon>
        <taxon>Magnoliopsida</taxon>
        <taxon>eudicotyledons</taxon>
        <taxon>Gunneridae</taxon>
        <taxon>Pentapetalae</taxon>
        <taxon>rosids</taxon>
        <taxon>fabids</taxon>
        <taxon>Fabales</taxon>
        <taxon>Fabaceae</taxon>
        <taxon>Papilionoideae</taxon>
        <taxon>50 kb inversion clade</taxon>
        <taxon>NPAAA clade</taxon>
        <taxon>indigoferoid/millettioid clade</taxon>
        <taxon>Phaseoleae</taxon>
        <taxon>Vigna</taxon>
    </lineage>
</organism>
<dbReference type="AlphaFoldDB" id="A0A8T0JIG0"/>
<dbReference type="EMBL" id="JABFOF010000011">
    <property type="protein sequence ID" value="KAG2372608.1"/>
    <property type="molecule type" value="Genomic_DNA"/>
</dbReference>
<name>A0A8T0JIG0_PHAAN</name>
<dbReference type="Proteomes" id="UP000743370">
    <property type="component" value="Unassembled WGS sequence"/>
</dbReference>
<evidence type="ECO:0000313" key="1">
    <source>
        <dbReference type="EMBL" id="KAG2372608.1"/>
    </source>
</evidence>
<sequence length="84" mass="9251">MIRLVPMDAACELGFLRFGLGISIRFLLNGGEAQRMVEILPSLLVCVDGGDDDMVARGFGGDTFRFAAVATARVSQWWHKGFWS</sequence>